<evidence type="ECO:0000313" key="2">
    <source>
        <dbReference type="Proteomes" id="UP000567293"/>
    </source>
</evidence>
<dbReference type="Pfam" id="PF16264">
    <property type="entry name" value="SatD"/>
    <property type="match status" value="1"/>
</dbReference>
<name>A0A7V8NPS1_9BACT</name>
<organism evidence="1 2">
    <name type="scientific">Candidatus Acidiferrum panamense</name>
    <dbReference type="NCBI Taxonomy" id="2741543"/>
    <lineage>
        <taxon>Bacteria</taxon>
        <taxon>Pseudomonadati</taxon>
        <taxon>Acidobacteriota</taxon>
        <taxon>Terriglobia</taxon>
        <taxon>Candidatus Acidiferrales</taxon>
        <taxon>Candidatus Acidiferrum</taxon>
    </lineage>
</organism>
<evidence type="ECO:0008006" key="3">
    <source>
        <dbReference type="Google" id="ProtNLM"/>
    </source>
</evidence>
<dbReference type="Proteomes" id="UP000567293">
    <property type="component" value="Unassembled WGS sequence"/>
</dbReference>
<accession>A0A7V8NPS1</accession>
<dbReference type="InterPro" id="IPR032580">
    <property type="entry name" value="SatD"/>
</dbReference>
<keyword evidence="2" id="KW-1185">Reference proteome</keyword>
<reference evidence="1" key="1">
    <citation type="submission" date="2020-06" db="EMBL/GenBank/DDBJ databases">
        <title>Legume-microbial interactions unlock mineral nutrients during tropical forest succession.</title>
        <authorList>
            <person name="Epihov D.Z."/>
        </authorList>
    </citation>
    <scope>NUCLEOTIDE SEQUENCE [LARGE SCALE GENOMIC DNA]</scope>
    <source>
        <strain evidence="1">Pan2503</strain>
    </source>
</reference>
<gene>
    <name evidence="1" type="ORF">HRJ53_09745</name>
</gene>
<proteinExistence type="predicted"/>
<comment type="caution">
    <text evidence="1">The sequence shown here is derived from an EMBL/GenBank/DDBJ whole genome shotgun (WGS) entry which is preliminary data.</text>
</comment>
<dbReference type="AlphaFoldDB" id="A0A7V8NPS1"/>
<sequence>MPSTIYAVVIADVRASSARKDVRAMLGKKLAAASEKHLREKRILLPYSVTAGDEFQTLTAELPSLPALLLDLRAGHQPLSLHVGIGIGAVSDRIQPPVNHLTGEAFQLARTALENVKSKGLHKFEVLTAFGSRNEPFNQTINLLYGLHDTLVSQITAKQWEAIGRFLDQPALEPAAKRLKVDVSTVSRNLKRGYYWQLAETVRVAGAFIERTFG</sequence>
<evidence type="ECO:0000313" key="1">
    <source>
        <dbReference type="EMBL" id="MBA0085269.1"/>
    </source>
</evidence>
<dbReference type="EMBL" id="JACDQQ010000936">
    <property type="protein sequence ID" value="MBA0085269.1"/>
    <property type="molecule type" value="Genomic_DNA"/>
</dbReference>
<protein>
    <recommendedName>
        <fullName evidence="3">SatD family (SatD)</fullName>
    </recommendedName>
</protein>